<name>A0A841GYA3_9BACT</name>
<dbReference type="EMBL" id="JACHIA010000005">
    <property type="protein sequence ID" value="MBB6070724.1"/>
    <property type="molecule type" value="Genomic_DNA"/>
</dbReference>
<dbReference type="Proteomes" id="UP000582837">
    <property type="component" value="Unassembled WGS sequence"/>
</dbReference>
<proteinExistence type="predicted"/>
<protein>
    <submittedName>
        <fullName evidence="1">Uncharacterized protein</fullName>
    </submittedName>
</protein>
<sequence length="31" mass="3273">MERSMTRKIIRAAVLIAVITLPGCLVVTCGG</sequence>
<evidence type="ECO:0000313" key="1">
    <source>
        <dbReference type="EMBL" id="MBB6070724.1"/>
    </source>
</evidence>
<dbReference type="AlphaFoldDB" id="A0A841GYA3"/>
<comment type="caution">
    <text evidence="1">The sequence shown here is derived from an EMBL/GenBank/DDBJ whole genome shotgun (WGS) entry which is preliminary data.</text>
</comment>
<gene>
    <name evidence="1" type="ORF">HNQ61_002345</name>
</gene>
<evidence type="ECO:0000313" key="2">
    <source>
        <dbReference type="Proteomes" id="UP000582837"/>
    </source>
</evidence>
<organism evidence="1 2">
    <name type="scientific">Longimicrobium terrae</name>
    <dbReference type="NCBI Taxonomy" id="1639882"/>
    <lineage>
        <taxon>Bacteria</taxon>
        <taxon>Pseudomonadati</taxon>
        <taxon>Gemmatimonadota</taxon>
        <taxon>Longimicrobiia</taxon>
        <taxon>Longimicrobiales</taxon>
        <taxon>Longimicrobiaceae</taxon>
        <taxon>Longimicrobium</taxon>
    </lineage>
</organism>
<accession>A0A841GYA3</accession>
<reference evidence="1 2" key="1">
    <citation type="submission" date="2020-08" db="EMBL/GenBank/DDBJ databases">
        <title>Genomic Encyclopedia of Type Strains, Phase IV (KMG-IV): sequencing the most valuable type-strain genomes for metagenomic binning, comparative biology and taxonomic classification.</title>
        <authorList>
            <person name="Goeker M."/>
        </authorList>
    </citation>
    <scope>NUCLEOTIDE SEQUENCE [LARGE SCALE GENOMIC DNA]</scope>
    <source>
        <strain evidence="1 2">DSM 29007</strain>
    </source>
</reference>
<keyword evidence="2" id="KW-1185">Reference proteome</keyword>